<dbReference type="Proteomes" id="UP000027730">
    <property type="component" value="Unassembled WGS sequence"/>
</dbReference>
<dbReference type="InterPro" id="IPR004841">
    <property type="entry name" value="AA-permease/SLC12A_dom"/>
</dbReference>
<dbReference type="STRING" id="1043004.A0A074W540"/>
<evidence type="ECO:0000256" key="6">
    <source>
        <dbReference type="SAM" id="Phobius"/>
    </source>
</evidence>
<sequence>MESICRSVFTYGLENGGPAGLLYGFIFCFIGYLAVVLSLAELVSMMPNAAGQYYWVGALTPPRYGKFLSWIIGGYLPGTSVFVGLMTSVFAFLGADGVIHMCKEVEDLEVEVPRSLVAFARDDGLPSSLYLKEMIEPSF</sequence>
<dbReference type="RefSeq" id="XP_013422431.1">
    <property type="nucleotide sequence ID" value="XM_013566977.1"/>
</dbReference>
<dbReference type="PANTHER" id="PTHR45649:SF1">
    <property type="entry name" value="TRANSPORTER, PUTATIVE (EUROFUNG)-RELATED"/>
    <property type="match status" value="1"/>
</dbReference>
<evidence type="ECO:0000313" key="8">
    <source>
        <dbReference type="EMBL" id="KEQ68245.1"/>
    </source>
</evidence>
<dbReference type="GO" id="GO:0022857">
    <property type="term" value="F:transmembrane transporter activity"/>
    <property type="evidence" value="ECO:0007669"/>
    <property type="project" value="UniProtKB-ARBA"/>
</dbReference>
<keyword evidence="9" id="KW-1185">Reference proteome</keyword>
<feature type="domain" description="Amino acid permease/ SLC12A" evidence="7">
    <location>
        <begin position="11"/>
        <end position="108"/>
    </location>
</feature>
<dbReference type="Pfam" id="PF00324">
    <property type="entry name" value="AA_permease"/>
    <property type="match status" value="1"/>
</dbReference>
<reference evidence="8 9" key="1">
    <citation type="journal article" date="2014" name="BMC Genomics">
        <title>Genome sequencing of four Aureobasidium pullulans varieties: biotechnological potential, stress tolerance, and description of new species.</title>
        <authorList>
            <person name="Gostin Ar C."/>
            <person name="Ohm R.A."/>
            <person name="Kogej T."/>
            <person name="Sonjak S."/>
            <person name="Turk M."/>
            <person name="Zajc J."/>
            <person name="Zalar P."/>
            <person name="Grube M."/>
            <person name="Sun H."/>
            <person name="Han J."/>
            <person name="Sharma A."/>
            <person name="Chiniquy J."/>
            <person name="Ngan C.Y."/>
            <person name="Lipzen A."/>
            <person name="Barry K."/>
            <person name="Grigoriev I.V."/>
            <person name="Gunde-Cimerman N."/>
        </authorList>
    </citation>
    <scope>NUCLEOTIDE SEQUENCE [LARGE SCALE GENOMIC DNA]</scope>
    <source>
        <strain evidence="8 9">CBS 147.97</strain>
    </source>
</reference>
<keyword evidence="5 6" id="KW-0472">Membrane</keyword>
<dbReference type="AlphaFoldDB" id="A0A074W540"/>
<protein>
    <recommendedName>
        <fullName evidence="7">Amino acid permease/ SLC12A domain-containing protein</fullName>
    </recommendedName>
</protein>
<keyword evidence="2" id="KW-0813">Transport</keyword>
<dbReference type="OrthoDB" id="5771378at2759"/>
<dbReference type="Gene3D" id="1.20.1740.10">
    <property type="entry name" value="Amino acid/polyamine transporter I"/>
    <property type="match status" value="1"/>
</dbReference>
<accession>A0A074W540</accession>
<gene>
    <name evidence="8" type="ORF">M436DRAFT_68311</name>
</gene>
<dbReference type="PANTHER" id="PTHR45649">
    <property type="entry name" value="AMINO-ACID PERMEASE BAT1"/>
    <property type="match status" value="1"/>
</dbReference>
<name>A0A074W540_9PEZI</name>
<feature type="transmembrane region" description="Helical" evidence="6">
    <location>
        <begin position="67"/>
        <end position="93"/>
    </location>
</feature>
<evidence type="ECO:0000256" key="2">
    <source>
        <dbReference type="ARBA" id="ARBA00022448"/>
    </source>
</evidence>
<feature type="transmembrane region" description="Helical" evidence="6">
    <location>
        <begin position="21"/>
        <end position="47"/>
    </location>
</feature>
<evidence type="ECO:0000259" key="7">
    <source>
        <dbReference type="Pfam" id="PF00324"/>
    </source>
</evidence>
<keyword evidence="3 6" id="KW-0812">Transmembrane</keyword>
<organism evidence="8 9">
    <name type="scientific">Aureobasidium namibiae CBS 147.97</name>
    <dbReference type="NCBI Taxonomy" id="1043004"/>
    <lineage>
        <taxon>Eukaryota</taxon>
        <taxon>Fungi</taxon>
        <taxon>Dikarya</taxon>
        <taxon>Ascomycota</taxon>
        <taxon>Pezizomycotina</taxon>
        <taxon>Dothideomycetes</taxon>
        <taxon>Dothideomycetidae</taxon>
        <taxon>Dothideales</taxon>
        <taxon>Saccotheciaceae</taxon>
        <taxon>Aureobasidium</taxon>
    </lineage>
</organism>
<keyword evidence="4 6" id="KW-1133">Transmembrane helix</keyword>
<dbReference type="GeneID" id="25414391"/>
<dbReference type="GO" id="GO:0016020">
    <property type="term" value="C:membrane"/>
    <property type="evidence" value="ECO:0007669"/>
    <property type="project" value="UniProtKB-SubCell"/>
</dbReference>
<proteinExistence type="predicted"/>
<comment type="subcellular location">
    <subcellularLocation>
        <location evidence="1">Membrane</location>
        <topology evidence="1">Multi-pass membrane protein</topology>
    </subcellularLocation>
</comment>
<dbReference type="EMBL" id="KL584733">
    <property type="protein sequence ID" value="KEQ68245.1"/>
    <property type="molecule type" value="Genomic_DNA"/>
</dbReference>
<evidence type="ECO:0000256" key="4">
    <source>
        <dbReference type="ARBA" id="ARBA00022989"/>
    </source>
</evidence>
<evidence type="ECO:0000256" key="3">
    <source>
        <dbReference type="ARBA" id="ARBA00022692"/>
    </source>
</evidence>
<evidence type="ECO:0000256" key="5">
    <source>
        <dbReference type="ARBA" id="ARBA00023136"/>
    </source>
</evidence>
<dbReference type="HOGENOM" id="CLU_1844704_0_0_1"/>
<evidence type="ECO:0000256" key="1">
    <source>
        <dbReference type="ARBA" id="ARBA00004141"/>
    </source>
</evidence>
<evidence type="ECO:0000313" key="9">
    <source>
        <dbReference type="Proteomes" id="UP000027730"/>
    </source>
</evidence>